<dbReference type="EMBL" id="JAGVWD010000048">
    <property type="protein sequence ID" value="MBS3057629.1"/>
    <property type="molecule type" value="Genomic_DNA"/>
</dbReference>
<reference evidence="1" key="2">
    <citation type="submission" date="2021-05" db="EMBL/GenBank/DDBJ databases">
        <title>Protein family content uncovers lineage relationships and bacterial pathway maintenance mechanisms in DPANN archaea.</title>
        <authorList>
            <person name="Castelle C.J."/>
            <person name="Meheust R."/>
            <person name="Jaffe A.L."/>
            <person name="Seitz K."/>
            <person name="Gong X."/>
            <person name="Baker B.J."/>
            <person name="Banfield J.F."/>
        </authorList>
    </citation>
    <scope>NUCLEOTIDE SEQUENCE</scope>
    <source>
        <strain evidence="1">RIFCSPHIGHO2_01_FULL_AR10_44_11</strain>
    </source>
</reference>
<dbReference type="PANTHER" id="PTHR36215:SF1">
    <property type="entry name" value="BLL4998 PROTEIN"/>
    <property type="match status" value="1"/>
</dbReference>
<dbReference type="CDD" id="cd22231">
    <property type="entry name" value="RHH_NikR_HicB-like"/>
    <property type="match status" value="1"/>
</dbReference>
<protein>
    <submittedName>
        <fullName evidence="1">Ribbon-helix-helix protein, CopG family</fullName>
    </submittedName>
</protein>
<dbReference type="SUPFAM" id="SSF47598">
    <property type="entry name" value="Ribbon-helix-helix"/>
    <property type="match status" value="1"/>
</dbReference>
<dbReference type="Proteomes" id="UP000677687">
    <property type="component" value="Unassembled WGS sequence"/>
</dbReference>
<dbReference type="PANTHER" id="PTHR36215">
    <property type="entry name" value="BLL4998 PROTEIN"/>
    <property type="match status" value="1"/>
</dbReference>
<reference evidence="1" key="1">
    <citation type="submission" date="2021-03" db="EMBL/GenBank/DDBJ databases">
        <authorList>
            <person name="Jaffe A."/>
        </authorList>
    </citation>
    <scope>NUCLEOTIDE SEQUENCE</scope>
    <source>
        <strain evidence="1">RIFCSPHIGHO2_01_FULL_AR10_44_11</strain>
    </source>
</reference>
<sequence length="91" mass="10690">MNAMVNIRIGQKLLREIDSAVRNSTYGSRTEFIREALRKMLEDHKKKKIIENLRRGLGEGKRLGIKELSQEEYERIREESGNQLLKKYGLD</sequence>
<dbReference type="Pfam" id="PF17723">
    <property type="entry name" value="RHH_8"/>
    <property type="match status" value="1"/>
</dbReference>
<dbReference type="Gene3D" id="1.10.1220.10">
    <property type="entry name" value="Met repressor-like"/>
    <property type="match status" value="1"/>
</dbReference>
<comment type="caution">
    <text evidence="1">The sequence shown here is derived from an EMBL/GenBank/DDBJ whole genome shotgun (WGS) entry which is preliminary data.</text>
</comment>
<organism evidence="1 2">
    <name type="scientific">Candidatus Iainarchaeum sp</name>
    <dbReference type="NCBI Taxonomy" id="3101447"/>
    <lineage>
        <taxon>Archaea</taxon>
        <taxon>Candidatus Iainarchaeota</taxon>
        <taxon>Candidatus Iainarchaeia</taxon>
        <taxon>Candidatus Iainarchaeales</taxon>
        <taxon>Candidatus Iainarchaeaceae</taxon>
        <taxon>Candidatus Iainarchaeum</taxon>
    </lineage>
</organism>
<name>A0A8T4KWU8_9ARCH</name>
<accession>A0A8T4KWU8</accession>
<dbReference type="GO" id="GO:0006355">
    <property type="term" value="P:regulation of DNA-templated transcription"/>
    <property type="evidence" value="ECO:0007669"/>
    <property type="project" value="InterPro"/>
</dbReference>
<proteinExistence type="predicted"/>
<dbReference type="InterPro" id="IPR041088">
    <property type="entry name" value="RHH_8"/>
</dbReference>
<dbReference type="InterPro" id="IPR013321">
    <property type="entry name" value="Arc_rbn_hlx_hlx"/>
</dbReference>
<dbReference type="AlphaFoldDB" id="A0A8T4KWU8"/>
<evidence type="ECO:0000313" key="1">
    <source>
        <dbReference type="EMBL" id="MBS3057629.1"/>
    </source>
</evidence>
<gene>
    <name evidence="1" type="ORF">J4415_03295</name>
</gene>
<dbReference type="InterPro" id="IPR010985">
    <property type="entry name" value="Ribbon_hlx_hlx"/>
</dbReference>
<evidence type="ECO:0000313" key="2">
    <source>
        <dbReference type="Proteomes" id="UP000677687"/>
    </source>
</evidence>